<dbReference type="Pfam" id="PF04319">
    <property type="entry name" value="NifZ"/>
    <property type="match status" value="1"/>
</dbReference>
<proteinExistence type="inferred from homology"/>
<comment type="caution">
    <text evidence="3">The sequence shown here is derived from an EMBL/GenBank/DDBJ whole genome shotgun (WGS) entry which is preliminary data.</text>
</comment>
<organism evidence="3 4">
    <name type="scientific">Magnetovibrio blakemorei</name>
    <dbReference type="NCBI Taxonomy" id="28181"/>
    <lineage>
        <taxon>Bacteria</taxon>
        <taxon>Pseudomonadati</taxon>
        <taxon>Pseudomonadota</taxon>
        <taxon>Alphaproteobacteria</taxon>
        <taxon>Rhodospirillales</taxon>
        <taxon>Magnetovibrionaceae</taxon>
        <taxon>Magnetovibrio</taxon>
    </lineage>
</organism>
<gene>
    <name evidence="3" type="ORF">BEN30_12810</name>
</gene>
<dbReference type="OrthoDB" id="9801083at2"/>
<dbReference type="InterPro" id="IPR007415">
    <property type="entry name" value="Nitrogenase_MoFe_mat_NifZ"/>
</dbReference>
<dbReference type="EMBL" id="MCGG01000036">
    <property type="protein sequence ID" value="OEJ66264.1"/>
    <property type="molecule type" value="Genomic_DNA"/>
</dbReference>
<dbReference type="RefSeq" id="WP_069958469.1">
    <property type="nucleotide sequence ID" value="NZ_MCGG01000036.1"/>
</dbReference>
<dbReference type="Proteomes" id="UP000095347">
    <property type="component" value="Unassembled WGS sequence"/>
</dbReference>
<protein>
    <submittedName>
        <fullName evidence="3">Nitrogen fixation protein NifZ</fullName>
    </submittedName>
</protein>
<evidence type="ECO:0000313" key="3">
    <source>
        <dbReference type="EMBL" id="OEJ66264.1"/>
    </source>
</evidence>
<evidence type="ECO:0000256" key="2">
    <source>
        <dbReference type="ARBA" id="ARBA00023231"/>
    </source>
</evidence>
<sequence>MRPEFEIGDEVRVTRNVRNDGTFPGMNTGTLIMRRGSTGTVVDRGTFLQDQIIYTVHFLGDDRVVGCREEELIAIDAPWNPSKFEFRDKVVALKTFAVNGEIIAEAGDEGEILMVLRETEGEMAYHVRFPGHTLQILESRLDWADPEQAKLEEMT</sequence>
<name>A0A1E5Q6C4_9PROT</name>
<accession>A0A1E5Q6C4</accession>
<dbReference type="STRING" id="28181.BEN30_12810"/>
<reference evidence="4" key="1">
    <citation type="submission" date="2016-07" db="EMBL/GenBank/DDBJ databases">
        <authorList>
            <person name="Florea S."/>
            <person name="Webb J.S."/>
            <person name="Jaromczyk J."/>
            <person name="Schardl C.L."/>
        </authorList>
    </citation>
    <scope>NUCLEOTIDE SEQUENCE [LARGE SCALE GENOMIC DNA]</scope>
    <source>
        <strain evidence="4">MV-1</strain>
    </source>
</reference>
<dbReference type="GO" id="GO:0009399">
    <property type="term" value="P:nitrogen fixation"/>
    <property type="evidence" value="ECO:0007669"/>
    <property type="project" value="InterPro"/>
</dbReference>
<comment type="similarity">
    <text evidence="1">Belongs to the NifZ family.</text>
</comment>
<keyword evidence="4" id="KW-1185">Reference proteome</keyword>
<dbReference type="AlphaFoldDB" id="A0A1E5Q6C4"/>
<evidence type="ECO:0000256" key="1">
    <source>
        <dbReference type="ARBA" id="ARBA00008027"/>
    </source>
</evidence>
<evidence type="ECO:0000313" key="4">
    <source>
        <dbReference type="Proteomes" id="UP000095347"/>
    </source>
</evidence>
<keyword evidence="2" id="KW-0535">Nitrogen fixation</keyword>